<evidence type="ECO:0000313" key="3">
    <source>
        <dbReference type="Proteomes" id="UP000316095"/>
    </source>
</evidence>
<evidence type="ECO:0000259" key="1">
    <source>
        <dbReference type="Pfam" id="PF00717"/>
    </source>
</evidence>
<proteinExistence type="predicted"/>
<dbReference type="Pfam" id="PF00717">
    <property type="entry name" value="Peptidase_S24"/>
    <property type="match status" value="1"/>
</dbReference>
<name>A0A5C5XF99_9PLAN</name>
<dbReference type="InterPro" id="IPR036286">
    <property type="entry name" value="LexA/Signal_pep-like_sf"/>
</dbReference>
<evidence type="ECO:0000313" key="2">
    <source>
        <dbReference type="EMBL" id="TWT61727.1"/>
    </source>
</evidence>
<dbReference type="Gene3D" id="2.10.109.10">
    <property type="entry name" value="Umud Fragment, subunit A"/>
    <property type="match status" value="2"/>
</dbReference>
<comment type="caution">
    <text evidence="2">The sequence shown here is derived from an EMBL/GenBank/DDBJ whole genome shotgun (WGS) entry which is preliminary data.</text>
</comment>
<dbReference type="Proteomes" id="UP000316095">
    <property type="component" value="Unassembled WGS sequence"/>
</dbReference>
<dbReference type="AlphaFoldDB" id="A0A5C5XF99"/>
<keyword evidence="3" id="KW-1185">Reference proteome</keyword>
<dbReference type="InterPro" id="IPR015927">
    <property type="entry name" value="Peptidase_S24_S26A/B/C"/>
</dbReference>
<organism evidence="2 3">
    <name type="scientific">Rubinisphaera italica</name>
    <dbReference type="NCBI Taxonomy" id="2527969"/>
    <lineage>
        <taxon>Bacteria</taxon>
        <taxon>Pseudomonadati</taxon>
        <taxon>Planctomycetota</taxon>
        <taxon>Planctomycetia</taxon>
        <taxon>Planctomycetales</taxon>
        <taxon>Planctomycetaceae</taxon>
        <taxon>Rubinisphaera</taxon>
    </lineage>
</organism>
<dbReference type="SUPFAM" id="SSF51306">
    <property type="entry name" value="LexA/Signal peptidase"/>
    <property type="match status" value="2"/>
</dbReference>
<sequence length="345" mass="38714">MHFKIESTNEVKRVLNRGSHGLSEAALTKPVVLTCLDRLRMFHEMYKKELQRLEKDFLHTLRQKKIINPGAGIPMGLNKEANWDNQLSIFKYGTAAAKPDSWEVDFAEVPTLMAVLPGNAVLVVGNGMEPVARDGQWALLADEQTEVEEGDLVAVKCVDNSKLLRRISSHGEEWILKAINPNDPKPDFCVPKTESSLRKVLGVLFDPQRSGRNNNSDKPVEWCPRGDFDIKWLKKLAGVQVLEDSLDPIARDGQHVLIDQTEGHSYSEVKNGDLAVIDSSTEGIGRVIKRVYHHDLGCILTSPNQVDPHPPLLIPRDELDKAKFWVLKGVLFESIDLSDEYTQVD</sequence>
<dbReference type="EMBL" id="SJPG01000001">
    <property type="protein sequence ID" value="TWT61727.1"/>
    <property type="molecule type" value="Genomic_DNA"/>
</dbReference>
<protein>
    <submittedName>
        <fullName evidence="2">Peptidase S24-like protein</fullName>
    </submittedName>
</protein>
<feature type="domain" description="Peptidase S24/S26A/S26B/S26C" evidence="1">
    <location>
        <begin position="120"/>
        <end position="183"/>
    </location>
</feature>
<reference evidence="2 3" key="1">
    <citation type="submission" date="2019-02" db="EMBL/GenBank/DDBJ databases">
        <title>Deep-cultivation of Planctomycetes and their phenomic and genomic characterization uncovers novel biology.</title>
        <authorList>
            <person name="Wiegand S."/>
            <person name="Jogler M."/>
            <person name="Boedeker C."/>
            <person name="Pinto D."/>
            <person name="Vollmers J."/>
            <person name="Rivas-Marin E."/>
            <person name="Kohn T."/>
            <person name="Peeters S.H."/>
            <person name="Heuer A."/>
            <person name="Rast P."/>
            <person name="Oberbeckmann S."/>
            <person name="Bunk B."/>
            <person name="Jeske O."/>
            <person name="Meyerdierks A."/>
            <person name="Storesund J.E."/>
            <person name="Kallscheuer N."/>
            <person name="Luecker S."/>
            <person name="Lage O.M."/>
            <person name="Pohl T."/>
            <person name="Merkel B.J."/>
            <person name="Hornburger P."/>
            <person name="Mueller R.-W."/>
            <person name="Bruemmer F."/>
            <person name="Labrenz M."/>
            <person name="Spormann A.M."/>
            <person name="Op Den Camp H."/>
            <person name="Overmann J."/>
            <person name="Amann R."/>
            <person name="Jetten M.S.M."/>
            <person name="Mascher T."/>
            <person name="Medema M.H."/>
            <person name="Devos D.P."/>
            <person name="Kaster A.-K."/>
            <person name="Ovreas L."/>
            <person name="Rohde M."/>
            <person name="Galperin M.Y."/>
            <person name="Jogler C."/>
        </authorList>
    </citation>
    <scope>NUCLEOTIDE SEQUENCE [LARGE SCALE GENOMIC DNA]</scope>
    <source>
        <strain evidence="2 3">Pan54</strain>
    </source>
</reference>
<accession>A0A5C5XF99</accession>
<gene>
    <name evidence="2" type="ORF">Pan54_24640</name>
</gene>